<dbReference type="SUPFAM" id="SSF159774">
    <property type="entry name" value="YerB-like"/>
    <property type="match status" value="1"/>
</dbReference>
<keyword evidence="1" id="KW-0732">Signal</keyword>
<feature type="domain" description="DUF3048" evidence="2">
    <location>
        <begin position="61"/>
        <end position="192"/>
    </location>
</feature>
<dbReference type="InterPro" id="IPR021416">
    <property type="entry name" value="DUF3048_N"/>
</dbReference>
<feature type="domain" description="DUF3048" evidence="3">
    <location>
        <begin position="230"/>
        <end position="341"/>
    </location>
</feature>
<dbReference type="RefSeq" id="WP_074520425.1">
    <property type="nucleotide sequence ID" value="NZ_FNHZ01000001.1"/>
</dbReference>
<evidence type="ECO:0000313" key="4">
    <source>
        <dbReference type="EMBL" id="SDM39018.1"/>
    </source>
</evidence>
<protein>
    <recommendedName>
        <fullName evidence="6">Lipoprotein yerB</fullName>
    </recommendedName>
</protein>
<accession>A0A1G9SU87</accession>
<evidence type="ECO:0008006" key="6">
    <source>
        <dbReference type="Google" id="ProtNLM"/>
    </source>
</evidence>
<dbReference type="Proteomes" id="UP000187651">
    <property type="component" value="Unassembled WGS sequence"/>
</dbReference>
<dbReference type="EMBL" id="FNHZ01000001">
    <property type="protein sequence ID" value="SDM39018.1"/>
    <property type="molecule type" value="Genomic_DNA"/>
</dbReference>
<gene>
    <name evidence="4" type="ORF">SAMN05216544_0095</name>
</gene>
<evidence type="ECO:0000259" key="3">
    <source>
        <dbReference type="Pfam" id="PF17479"/>
    </source>
</evidence>
<dbReference type="Pfam" id="PF17479">
    <property type="entry name" value="DUF3048_C"/>
    <property type="match status" value="1"/>
</dbReference>
<feature type="chain" id="PRO_5039471187" description="Lipoprotein yerB" evidence="1">
    <location>
        <begin position="26"/>
        <end position="353"/>
    </location>
</feature>
<dbReference type="InterPro" id="IPR023158">
    <property type="entry name" value="YerB-like_sf"/>
</dbReference>
<organism evidence="4 5">
    <name type="scientific">Lachnospira pectinoschiza</name>
    <dbReference type="NCBI Taxonomy" id="28052"/>
    <lineage>
        <taxon>Bacteria</taxon>
        <taxon>Bacillati</taxon>
        <taxon>Bacillota</taxon>
        <taxon>Clostridia</taxon>
        <taxon>Lachnospirales</taxon>
        <taxon>Lachnospiraceae</taxon>
        <taxon>Lachnospira</taxon>
    </lineage>
</organism>
<evidence type="ECO:0000256" key="1">
    <source>
        <dbReference type="SAM" id="SignalP"/>
    </source>
</evidence>
<keyword evidence="5" id="KW-1185">Reference proteome</keyword>
<dbReference type="AlphaFoldDB" id="A0A1G9SU87"/>
<feature type="signal peptide" evidence="1">
    <location>
        <begin position="1"/>
        <end position="25"/>
    </location>
</feature>
<dbReference type="OrthoDB" id="9779102at2"/>
<sequence length="353" mass="38921">MKVKRLLSLLLICLFSSMMILNLGACGKKKAQEAESETETEETTQEQTEAPEVVDVVDVNSKTRPFAISINNVYPATTVQRGLNKAFLIYEIPVEGGQTRLLAFFKDVEEDLQVGTVRSARHNMLDYCFESDAIFVHFGGSDWAISQISSTGIDDINGMYDSPFWRENPKNLATEHTAYTSTLKLLEYARDTKGFNMEADSAEDTLVFNYNVSDVDLSGVEGALPATNVKVTIGGAQTTTFSYDQTTKEYTRANNGTTASDYGTGESFTAKNIIVQNISYGYMSDNYCLDIYTTGSGTGYYITNGSAIPINWSKADRYSQTVYTNAATGEEIELSDGRTYVELHPTSEGLTIE</sequence>
<name>A0A1G9SU87_9FIRM</name>
<evidence type="ECO:0000313" key="5">
    <source>
        <dbReference type="Proteomes" id="UP000187651"/>
    </source>
</evidence>
<dbReference type="Pfam" id="PF11258">
    <property type="entry name" value="DUF3048"/>
    <property type="match status" value="1"/>
</dbReference>
<dbReference type="Gene3D" id="3.50.90.10">
    <property type="entry name" value="YerB-like"/>
    <property type="match status" value="1"/>
</dbReference>
<evidence type="ECO:0000259" key="2">
    <source>
        <dbReference type="Pfam" id="PF11258"/>
    </source>
</evidence>
<proteinExistence type="predicted"/>
<dbReference type="InterPro" id="IPR035328">
    <property type="entry name" value="DUF3048_C"/>
</dbReference>
<reference evidence="5" key="1">
    <citation type="submission" date="2016-10" db="EMBL/GenBank/DDBJ databases">
        <authorList>
            <person name="Varghese N."/>
            <person name="Submissions S."/>
        </authorList>
    </citation>
    <scope>NUCLEOTIDE SEQUENCE [LARGE SCALE GENOMIC DNA]</scope>
    <source>
        <strain evidence="5">M83</strain>
    </source>
</reference>